<dbReference type="EMBL" id="SLXQ01000010">
    <property type="protein sequence ID" value="TCP48656.1"/>
    <property type="molecule type" value="Genomic_DNA"/>
</dbReference>
<feature type="transmembrane region" description="Helical" evidence="8">
    <location>
        <begin position="316"/>
        <end position="340"/>
    </location>
</feature>
<keyword evidence="5 8" id="KW-1133">Transmembrane helix</keyword>
<dbReference type="InterPro" id="IPR036259">
    <property type="entry name" value="MFS_trans_sf"/>
</dbReference>
<accession>A0A4V2SSY5</accession>
<feature type="transmembrane region" description="Helical" evidence="8">
    <location>
        <begin position="372"/>
        <end position="394"/>
    </location>
</feature>
<dbReference type="PANTHER" id="PTHR42718:SF47">
    <property type="entry name" value="METHYL VIOLOGEN RESISTANCE PROTEIN SMVA"/>
    <property type="match status" value="1"/>
</dbReference>
<proteinExistence type="predicted"/>
<evidence type="ECO:0000256" key="3">
    <source>
        <dbReference type="ARBA" id="ARBA00022475"/>
    </source>
</evidence>
<feature type="transmembrane region" description="Helical" evidence="8">
    <location>
        <begin position="282"/>
        <end position="304"/>
    </location>
</feature>
<sequence>MVTAMTNRPPVQPQSAGPRPTAGVRQWIGLAVLVLPALLVSMDMSVLLFAMPFVSADLRPTGTEMLWILDIYGFLLAGLLITMGSLGDRVGRRKLLIFGAIVFGGASVLAAYSPSPELLIAARALLGIGGATLAPSTLALIRAMFTDAGQRRTAVGIWTAGFAGGGALGPIIGGVLLEQFWWGSVFLLNVPVMVLLVVLAPMLLPEYRDPNATGFDLISAVLSLAAILPAIYGIKEIAEYGLSWAAVAALALGVVVGAFFLRRQRRGRAPLIDLDLFRARPFSAALLANTLTMFAMFGVMLYSAQFVQLVLGFRPLTAALASLPGFLAMPIGITAAMLIVRRVRPGFVVAGGLATAAVGMALLTTVTADTGLVQLIGLSAVMVGGIGAVTALANDMIIGTAPPERAGSASALSETGAEFGGALGMAVLGSVGTAVYRTQVLDDAPGAVPDAAVQAAGDTRGAAQEVAGTLPGELAGPLLDVADQAFAAGLRMTVLTGAVIMTIAAVLAAVMLRRVRQADLAAAAADRDGSDQPQPA</sequence>
<dbReference type="InterPro" id="IPR011701">
    <property type="entry name" value="MFS"/>
</dbReference>
<feature type="transmembrane region" description="Helical" evidence="8">
    <location>
        <begin position="95"/>
        <end position="112"/>
    </location>
</feature>
<feature type="transmembrane region" description="Helical" evidence="8">
    <location>
        <begin position="65"/>
        <end position="83"/>
    </location>
</feature>
<feature type="transmembrane region" description="Helical" evidence="8">
    <location>
        <begin position="153"/>
        <end position="175"/>
    </location>
</feature>
<feature type="domain" description="Major facilitator superfamily (MFS) profile" evidence="9">
    <location>
        <begin position="29"/>
        <end position="516"/>
    </location>
</feature>
<dbReference type="PROSITE" id="PS50850">
    <property type="entry name" value="MFS"/>
    <property type="match status" value="1"/>
</dbReference>
<dbReference type="SUPFAM" id="SSF103473">
    <property type="entry name" value="MFS general substrate transporter"/>
    <property type="match status" value="1"/>
</dbReference>
<dbReference type="Proteomes" id="UP000294911">
    <property type="component" value="Unassembled WGS sequence"/>
</dbReference>
<evidence type="ECO:0000256" key="6">
    <source>
        <dbReference type="ARBA" id="ARBA00023136"/>
    </source>
</evidence>
<dbReference type="PANTHER" id="PTHR42718">
    <property type="entry name" value="MAJOR FACILITATOR SUPERFAMILY MULTIDRUG TRANSPORTER MFSC"/>
    <property type="match status" value="1"/>
</dbReference>
<dbReference type="Pfam" id="PF07690">
    <property type="entry name" value="MFS_1"/>
    <property type="match status" value="1"/>
</dbReference>
<comment type="caution">
    <text evidence="10">The sequence shown here is derived from an EMBL/GenBank/DDBJ whole genome shotgun (WGS) entry which is preliminary data.</text>
</comment>
<dbReference type="AlphaFoldDB" id="A0A4V2SSY5"/>
<organism evidence="10 11">
    <name type="scientific">Tamaricihabitans halophyticus</name>
    <dbReference type="NCBI Taxonomy" id="1262583"/>
    <lineage>
        <taxon>Bacteria</taxon>
        <taxon>Bacillati</taxon>
        <taxon>Actinomycetota</taxon>
        <taxon>Actinomycetes</taxon>
        <taxon>Pseudonocardiales</taxon>
        <taxon>Pseudonocardiaceae</taxon>
        <taxon>Tamaricihabitans</taxon>
    </lineage>
</organism>
<gene>
    <name evidence="10" type="ORF">EV191_110217</name>
</gene>
<evidence type="ECO:0000256" key="5">
    <source>
        <dbReference type="ARBA" id="ARBA00022989"/>
    </source>
</evidence>
<dbReference type="GO" id="GO:0022857">
    <property type="term" value="F:transmembrane transporter activity"/>
    <property type="evidence" value="ECO:0007669"/>
    <property type="project" value="InterPro"/>
</dbReference>
<dbReference type="Gene3D" id="1.20.1720.10">
    <property type="entry name" value="Multidrug resistance protein D"/>
    <property type="match status" value="1"/>
</dbReference>
<dbReference type="CDD" id="cd17321">
    <property type="entry name" value="MFS_MMR_MDR_like"/>
    <property type="match status" value="1"/>
</dbReference>
<feature type="transmembrane region" description="Helical" evidence="8">
    <location>
        <begin position="27"/>
        <end position="53"/>
    </location>
</feature>
<feature type="transmembrane region" description="Helical" evidence="8">
    <location>
        <begin position="240"/>
        <end position="261"/>
    </location>
</feature>
<evidence type="ECO:0000313" key="10">
    <source>
        <dbReference type="EMBL" id="TCP48656.1"/>
    </source>
</evidence>
<dbReference type="InterPro" id="IPR020846">
    <property type="entry name" value="MFS_dom"/>
</dbReference>
<feature type="transmembrane region" description="Helical" evidence="8">
    <location>
        <begin position="181"/>
        <end position="203"/>
    </location>
</feature>
<evidence type="ECO:0000259" key="9">
    <source>
        <dbReference type="PROSITE" id="PS50850"/>
    </source>
</evidence>
<keyword evidence="6 8" id="KW-0472">Membrane</keyword>
<reference evidence="10 11" key="1">
    <citation type="submission" date="2019-03" db="EMBL/GenBank/DDBJ databases">
        <title>Genomic Encyclopedia of Type Strains, Phase IV (KMG-IV): sequencing the most valuable type-strain genomes for metagenomic binning, comparative biology and taxonomic classification.</title>
        <authorList>
            <person name="Goeker M."/>
        </authorList>
    </citation>
    <scope>NUCLEOTIDE SEQUENCE [LARGE SCALE GENOMIC DNA]</scope>
    <source>
        <strain evidence="10 11">DSM 45765</strain>
    </source>
</reference>
<feature type="region of interest" description="Disordered" evidence="7">
    <location>
        <begin position="1"/>
        <end position="20"/>
    </location>
</feature>
<evidence type="ECO:0000256" key="1">
    <source>
        <dbReference type="ARBA" id="ARBA00004651"/>
    </source>
</evidence>
<keyword evidence="4 8" id="KW-0812">Transmembrane</keyword>
<feature type="transmembrane region" description="Helical" evidence="8">
    <location>
        <begin position="415"/>
        <end position="436"/>
    </location>
</feature>
<evidence type="ECO:0000256" key="4">
    <source>
        <dbReference type="ARBA" id="ARBA00022692"/>
    </source>
</evidence>
<name>A0A4V2SSY5_9PSEU</name>
<feature type="transmembrane region" description="Helical" evidence="8">
    <location>
        <begin position="488"/>
        <end position="512"/>
    </location>
</feature>
<keyword evidence="11" id="KW-1185">Reference proteome</keyword>
<feature type="transmembrane region" description="Helical" evidence="8">
    <location>
        <begin position="118"/>
        <end position="141"/>
    </location>
</feature>
<feature type="transmembrane region" description="Helical" evidence="8">
    <location>
        <begin position="347"/>
        <end position="366"/>
    </location>
</feature>
<protein>
    <submittedName>
        <fullName evidence="10">DHA2 family multidrug resistance protein-like MFS transporter</fullName>
    </submittedName>
</protein>
<comment type="subcellular location">
    <subcellularLocation>
        <location evidence="1">Cell membrane</location>
        <topology evidence="1">Multi-pass membrane protein</topology>
    </subcellularLocation>
</comment>
<dbReference type="Gene3D" id="1.20.1250.20">
    <property type="entry name" value="MFS general substrate transporter like domains"/>
    <property type="match status" value="1"/>
</dbReference>
<dbReference type="GO" id="GO:0005886">
    <property type="term" value="C:plasma membrane"/>
    <property type="evidence" value="ECO:0007669"/>
    <property type="project" value="UniProtKB-SubCell"/>
</dbReference>
<evidence type="ECO:0000256" key="2">
    <source>
        <dbReference type="ARBA" id="ARBA00022448"/>
    </source>
</evidence>
<evidence type="ECO:0000256" key="7">
    <source>
        <dbReference type="SAM" id="MobiDB-lite"/>
    </source>
</evidence>
<feature type="transmembrane region" description="Helical" evidence="8">
    <location>
        <begin position="215"/>
        <end position="234"/>
    </location>
</feature>
<keyword evidence="3" id="KW-1003">Cell membrane</keyword>
<evidence type="ECO:0000313" key="11">
    <source>
        <dbReference type="Proteomes" id="UP000294911"/>
    </source>
</evidence>
<evidence type="ECO:0000256" key="8">
    <source>
        <dbReference type="SAM" id="Phobius"/>
    </source>
</evidence>
<keyword evidence="2" id="KW-0813">Transport</keyword>